<dbReference type="Proteomes" id="UP001589774">
    <property type="component" value="Unassembled WGS sequence"/>
</dbReference>
<dbReference type="InterPro" id="IPR032693">
    <property type="entry name" value="YtkA-like_dom"/>
</dbReference>
<feature type="signal peptide" evidence="1">
    <location>
        <begin position="1"/>
        <end position="23"/>
    </location>
</feature>
<feature type="domain" description="YtkA-like" evidence="2">
    <location>
        <begin position="196"/>
        <end position="251"/>
    </location>
</feature>
<organism evidence="3 4">
    <name type="scientific">Olivibacter oleidegradans</name>
    <dbReference type="NCBI Taxonomy" id="760123"/>
    <lineage>
        <taxon>Bacteria</taxon>
        <taxon>Pseudomonadati</taxon>
        <taxon>Bacteroidota</taxon>
        <taxon>Sphingobacteriia</taxon>
        <taxon>Sphingobacteriales</taxon>
        <taxon>Sphingobacteriaceae</taxon>
        <taxon>Olivibacter</taxon>
    </lineage>
</organism>
<name>A0ABV6HJG7_9SPHI</name>
<sequence>MNFTKIFKYSCLFAVACFFVSCSKDENVAPSNELDGLSPAMTLVNENHQIEVYTADGKFYTGYNRIYFQIRNADGSLINNATATWTPVMNMMNMKHCCPASAVTKKENAQSTYGGHIVFQMAGGDEEYWELTINYTINGNDYTAKSKIEVGAAPRRVVETFQASDGKNYVMAMVEPTAPRVAINDMKAVLYRMESMMNFIPVEDYKIKIDPRMPGMGNHTSPNNMDLTQGADGVYLGKLSLTMTGYWKINLQLENNDQDIIKGEPVTETNEGSSIYFELEF</sequence>
<evidence type="ECO:0000313" key="4">
    <source>
        <dbReference type="Proteomes" id="UP001589774"/>
    </source>
</evidence>
<evidence type="ECO:0000313" key="3">
    <source>
        <dbReference type="EMBL" id="MFC0318734.1"/>
    </source>
</evidence>
<keyword evidence="4" id="KW-1185">Reference proteome</keyword>
<evidence type="ECO:0000259" key="2">
    <source>
        <dbReference type="Pfam" id="PF13115"/>
    </source>
</evidence>
<evidence type="ECO:0000256" key="1">
    <source>
        <dbReference type="SAM" id="SignalP"/>
    </source>
</evidence>
<dbReference type="RefSeq" id="WP_130857285.1">
    <property type="nucleotide sequence ID" value="NZ_JBHLWO010000002.1"/>
</dbReference>
<gene>
    <name evidence="3" type="ORF">ACFFI0_10455</name>
</gene>
<dbReference type="PROSITE" id="PS51257">
    <property type="entry name" value="PROKAR_LIPOPROTEIN"/>
    <property type="match status" value="1"/>
</dbReference>
<accession>A0ABV6HJG7</accession>
<proteinExistence type="predicted"/>
<reference evidence="3 4" key="1">
    <citation type="submission" date="2024-09" db="EMBL/GenBank/DDBJ databases">
        <authorList>
            <person name="Sun Q."/>
            <person name="Mori K."/>
        </authorList>
    </citation>
    <scope>NUCLEOTIDE SEQUENCE [LARGE SCALE GENOMIC DNA]</scope>
    <source>
        <strain evidence="3 4">CCM 7765</strain>
    </source>
</reference>
<protein>
    <submittedName>
        <fullName evidence="3">FixH family protein</fullName>
    </submittedName>
</protein>
<dbReference type="EMBL" id="JBHLWO010000002">
    <property type="protein sequence ID" value="MFC0318734.1"/>
    <property type="molecule type" value="Genomic_DNA"/>
</dbReference>
<dbReference type="Pfam" id="PF13115">
    <property type="entry name" value="YtkA"/>
    <property type="match status" value="1"/>
</dbReference>
<comment type="caution">
    <text evidence="3">The sequence shown here is derived from an EMBL/GenBank/DDBJ whole genome shotgun (WGS) entry which is preliminary data.</text>
</comment>
<feature type="chain" id="PRO_5045808777" evidence="1">
    <location>
        <begin position="24"/>
        <end position="281"/>
    </location>
</feature>
<keyword evidence="1" id="KW-0732">Signal</keyword>